<dbReference type="OrthoDB" id="6120889at2"/>
<keyword evidence="1" id="KW-0175">Coiled coil</keyword>
<feature type="transmembrane region" description="Helical" evidence="2">
    <location>
        <begin position="6"/>
        <end position="25"/>
    </location>
</feature>
<comment type="caution">
    <text evidence="3">The sequence shown here is derived from an EMBL/GenBank/DDBJ whole genome shotgun (WGS) entry which is preliminary data.</text>
</comment>
<keyword evidence="4" id="KW-1185">Reference proteome</keyword>
<organism evidence="3 4">
    <name type="scientific">Nitrincola tapanii</name>
    <dbReference type="NCBI Taxonomy" id="1708751"/>
    <lineage>
        <taxon>Bacteria</taxon>
        <taxon>Pseudomonadati</taxon>
        <taxon>Pseudomonadota</taxon>
        <taxon>Gammaproteobacteria</taxon>
        <taxon>Oceanospirillales</taxon>
        <taxon>Oceanospirillaceae</taxon>
        <taxon>Nitrincola</taxon>
    </lineage>
</organism>
<dbReference type="EMBL" id="SMRS01000002">
    <property type="protein sequence ID" value="KAA0875866.1"/>
    <property type="molecule type" value="Genomic_DNA"/>
</dbReference>
<name>A0A5A9W515_9GAMM</name>
<keyword evidence="2" id="KW-0472">Membrane</keyword>
<reference evidence="3 4" key="1">
    <citation type="submission" date="2019-03" db="EMBL/GenBank/DDBJ databases">
        <title>Nitrincola sp. nov. isolated from an Indian soda lake.</title>
        <authorList>
            <person name="Joshi A."/>
            <person name="Thite S.V."/>
            <person name="Joseph N."/>
            <person name="Dhotre D."/>
            <person name="Moorthy M."/>
            <person name="Shouche Y.S."/>
        </authorList>
    </citation>
    <scope>NUCLEOTIDE SEQUENCE [LARGE SCALE GENOMIC DNA]</scope>
    <source>
        <strain evidence="3 4">MEB193</strain>
    </source>
</reference>
<evidence type="ECO:0000313" key="3">
    <source>
        <dbReference type="EMBL" id="KAA0875866.1"/>
    </source>
</evidence>
<sequence>MNLGSFSTYVLHFAGVLIVLVGLSLKPKMKWTGISLAVFGFLLGTSPVWYSALTQPSEDEIYQQWLQQQETYQRQLHEIEAQKAEAESD</sequence>
<feature type="transmembrane region" description="Helical" evidence="2">
    <location>
        <begin position="32"/>
        <end position="50"/>
    </location>
</feature>
<dbReference type="RefSeq" id="WP_149390169.1">
    <property type="nucleotide sequence ID" value="NZ_SMRS01000002.1"/>
</dbReference>
<evidence type="ECO:0000313" key="4">
    <source>
        <dbReference type="Proteomes" id="UP000325302"/>
    </source>
</evidence>
<feature type="coiled-coil region" evidence="1">
    <location>
        <begin position="62"/>
        <end position="89"/>
    </location>
</feature>
<keyword evidence="2" id="KW-1133">Transmembrane helix</keyword>
<accession>A0A5A9W515</accession>
<proteinExistence type="predicted"/>
<dbReference type="Proteomes" id="UP000325302">
    <property type="component" value="Unassembled WGS sequence"/>
</dbReference>
<evidence type="ECO:0000256" key="2">
    <source>
        <dbReference type="SAM" id="Phobius"/>
    </source>
</evidence>
<evidence type="ECO:0000256" key="1">
    <source>
        <dbReference type="SAM" id="Coils"/>
    </source>
</evidence>
<protein>
    <submittedName>
        <fullName evidence="3">Uncharacterized protein</fullName>
    </submittedName>
</protein>
<dbReference type="AlphaFoldDB" id="A0A5A9W515"/>
<gene>
    <name evidence="3" type="ORF">E1H14_04050</name>
</gene>
<keyword evidence="2" id="KW-0812">Transmembrane</keyword>